<dbReference type="AlphaFoldDB" id="A0A6C0K250"/>
<name>A0A6C0K250_9ZZZZ</name>
<evidence type="ECO:0000313" key="2">
    <source>
        <dbReference type="EMBL" id="QHU12125.1"/>
    </source>
</evidence>
<dbReference type="Pfam" id="PF13508">
    <property type="entry name" value="Acetyltransf_7"/>
    <property type="match status" value="1"/>
</dbReference>
<dbReference type="InterPro" id="IPR016181">
    <property type="entry name" value="Acyl_CoA_acyltransferase"/>
</dbReference>
<dbReference type="CDD" id="cd04301">
    <property type="entry name" value="NAT_SF"/>
    <property type="match status" value="1"/>
</dbReference>
<organism evidence="2">
    <name type="scientific">viral metagenome</name>
    <dbReference type="NCBI Taxonomy" id="1070528"/>
    <lineage>
        <taxon>unclassified sequences</taxon>
        <taxon>metagenomes</taxon>
        <taxon>organismal metagenomes</taxon>
    </lineage>
</organism>
<feature type="domain" description="N-acetyltransferase" evidence="1">
    <location>
        <begin position="41"/>
        <end position="218"/>
    </location>
</feature>
<sequence length="293" mass="32423">MFWKGKLNITTMLDAFIRQKDLALATIPGPELAPTHGQGFLRIKVGSLEDVVGMVKLLNEHFEQADAAAKTGISVAWLRSTFLLNHAIWIVAKDAGGTLRGCVASFRCDAPYPNSLSGGCGKPSPWGMVDWFCIHPLWRGKGVGSELLEALDLITFRIGRKAHVFLKEGLPLPLPHIPVYTTWLRCRLAGNIGVKRMRQGTGILLTPYQAVERSSGLPLVKVEGPRGCCATAEHIKAWEDALDRELPSCWVFVTMADKVDEKRAWRQDSMVSMYAFRWVPGKWLGSVPSSDIL</sequence>
<proteinExistence type="predicted"/>
<dbReference type="EMBL" id="MN740798">
    <property type="protein sequence ID" value="QHU12125.1"/>
    <property type="molecule type" value="Genomic_DNA"/>
</dbReference>
<reference evidence="2" key="1">
    <citation type="journal article" date="2020" name="Nature">
        <title>Giant virus diversity and host interactions through global metagenomics.</title>
        <authorList>
            <person name="Schulz F."/>
            <person name="Roux S."/>
            <person name="Paez-Espino D."/>
            <person name="Jungbluth S."/>
            <person name="Walsh D.A."/>
            <person name="Denef V.J."/>
            <person name="McMahon K.D."/>
            <person name="Konstantinidis K.T."/>
            <person name="Eloe-Fadrosh E.A."/>
            <person name="Kyrpides N.C."/>
            <person name="Woyke T."/>
        </authorList>
    </citation>
    <scope>NUCLEOTIDE SEQUENCE</scope>
    <source>
        <strain evidence="2">GVMAG-S-1101171-110</strain>
    </source>
</reference>
<dbReference type="PROSITE" id="PS51186">
    <property type="entry name" value="GNAT"/>
    <property type="match status" value="1"/>
</dbReference>
<dbReference type="Gene3D" id="3.40.630.30">
    <property type="match status" value="1"/>
</dbReference>
<protein>
    <recommendedName>
        <fullName evidence="1">N-acetyltransferase domain-containing protein</fullName>
    </recommendedName>
</protein>
<dbReference type="SUPFAM" id="SSF55729">
    <property type="entry name" value="Acyl-CoA N-acyltransferases (Nat)"/>
    <property type="match status" value="1"/>
</dbReference>
<dbReference type="InterPro" id="IPR000182">
    <property type="entry name" value="GNAT_dom"/>
</dbReference>
<accession>A0A6C0K250</accession>
<evidence type="ECO:0000259" key="1">
    <source>
        <dbReference type="PROSITE" id="PS51186"/>
    </source>
</evidence>
<dbReference type="GO" id="GO:0016747">
    <property type="term" value="F:acyltransferase activity, transferring groups other than amino-acyl groups"/>
    <property type="evidence" value="ECO:0007669"/>
    <property type="project" value="InterPro"/>
</dbReference>